<dbReference type="Proteomes" id="UP000483379">
    <property type="component" value="Unassembled WGS sequence"/>
</dbReference>
<evidence type="ECO:0008006" key="3">
    <source>
        <dbReference type="Google" id="ProtNLM"/>
    </source>
</evidence>
<comment type="caution">
    <text evidence="1">The sequence shown here is derived from an EMBL/GenBank/DDBJ whole genome shotgun (WGS) entry which is preliminary data.</text>
</comment>
<gene>
    <name evidence="1" type="ORF">G3446_12010</name>
</gene>
<dbReference type="RefSeq" id="WP_164453076.1">
    <property type="nucleotide sequence ID" value="NZ_JAAIJQ010000031.1"/>
</dbReference>
<name>A0A6M0K1Z5_9GAMM</name>
<proteinExistence type="predicted"/>
<organism evidence="1 2">
    <name type="scientific">Thiorhodococcus minor</name>
    <dbReference type="NCBI Taxonomy" id="57489"/>
    <lineage>
        <taxon>Bacteria</taxon>
        <taxon>Pseudomonadati</taxon>
        <taxon>Pseudomonadota</taxon>
        <taxon>Gammaproteobacteria</taxon>
        <taxon>Chromatiales</taxon>
        <taxon>Chromatiaceae</taxon>
        <taxon>Thiorhodococcus</taxon>
    </lineage>
</organism>
<accession>A0A6M0K1Z5</accession>
<protein>
    <recommendedName>
        <fullName evidence="3">Methyl-accepting chemotaxis protein</fullName>
    </recommendedName>
</protein>
<evidence type="ECO:0000313" key="1">
    <source>
        <dbReference type="EMBL" id="NEV62607.1"/>
    </source>
</evidence>
<dbReference type="SUPFAM" id="SSF58104">
    <property type="entry name" value="Methyl-accepting chemotaxis protein (MCP) signaling domain"/>
    <property type="match status" value="1"/>
</dbReference>
<dbReference type="Gene3D" id="1.10.287.950">
    <property type="entry name" value="Methyl-accepting chemotaxis protein"/>
    <property type="match status" value="1"/>
</dbReference>
<reference evidence="1 2" key="1">
    <citation type="submission" date="2020-02" db="EMBL/GenBank/DDBJ databases">
        <title>Genome sequences of Thiorhodococcus mannitoliphagus and Thiorhodococcus minor, purple sulfur photosynthetic bacteria in the gammaproteobacterial family, Chromatiaceae.</title>
        <authorList>
            <person name="Aviles F.A."/>
            <person name="Meyer T.E."/>
            <person name="Kyndt J.A."/>
        </authorList>
    </citation>
    <scope>NUCLEOTIDE SEQUENCE [LARGE SCALE GENOMIC DNA]</scope>
    <source>
        <strain evidence="1 2">DSM 11518</strain>
    </source>
</reference>
<dbReference type="EMBL" id="JAAIJQ010000031">
    <property type="protein sequence ID" value="NEV62607.1"/>
    <property type="molecule type" value="Genomic_DNA"/>
</dbReference>
<evidence type="ECO:0000313" key="2">
    <source>
        <dbReference type="Proteomes" id="UP000483379"/>
    </source>
</evidence>
<sequence>MTRIDQLNTDIARGADQQRLVVEALQTSIRQISMAAEHNRSGAEEGTKRSQDLRAVAGQLEELLGGLKVEASPALVASLH</sequence>
<dbReference type="AlphaFoldDB" id="A0A6M0K1Z5"/>
<keyword evidence="2" id="KW-1185">Reference proteome</keyword>